<proteinExistence type="inferred from homology"/>
<feature type="transmembrane region" description="Helical" evidence="10">
    <location>
        <begin position="322"/>
        <end position="342"/>
    </location>
</feature>
<protein>
    <submittedName>
        <fullName evidence="11">Uncharacterized protein</fullName>
    </submittedName>
</protein>
<keyword evidence="7 10" id="KW-1133">Transmembrane helix</keyword>
<feature type="transmembrane region" description="Helical" evidence="10">
    <location>
        <begin position="100"/>
        <end position="118"/>
    </location>
</feature>
<dbReference type="InterPro" id="IPR004813">
    <property type="entry name" value="OPT"/>
</dbReference>
<evidence type="ECO:0000313" key="11">
    <source>
        <dbReference type="EMBL" id="KAJ9633513.1"/>
    </source>
</evidence>
<dbReference type="GO" id="GO:0016020">
    <property type="term" value="C:membrane"/>
    <property type="evidence" value="ECO:0007669"/>
    <property type="project" value="UniProtKB-SubCell"/>
</dbReference>
<evidence type="ECO:0000256" key="8">
    <source>
        <dbReference type="ARBA" id="ARBA00023136"/>
    </source>
</evidence>
<keyword evidence="5" id="KW-0571">Peptide transport</keyword>
<evidence type="ECO:0000256" key="3">
    <source>
        <dbReference type="ARBA" id="ARBA00022448"/>
    </source>
</evidence>
<evidence type="ECO:0000256" key="6">
    <source>
        <dbReference type="ARBA" id="ARBA00022927"/>
    </source>
</evidence>
<comment type="similarity">
    <text evidence="2">Belongs to the oligopeptide OPT transporter family.</text>
</comment>
<evidence type="ECO:0000256" key="1">
    <source>
        <dbReference type="ARBA" id="ARBA00004141"/>
    </source>
</evidence>
<keyword evidence="6" id="KW-0653">Protein transport</keyword>
<evidence type="ECO:0000256" key="4">
    <source>
        <dbReference type="ARBA" id="ARBA00022692"/>
    </source>
</evidence>
<feature type="transmembrane region" description="Helical" evidence="10">
    <location>
        <begin position="73"/>
        <end position="93"/>
    </location>
</feature>
<evidence type="ECO:0000256" key="2">
    <source>
        <dbReference type="ARBA" id="ARBA00008807"/>
    </source>
</evidence>
<name>A0AA38Y2R7_9EURO</name>
<dbReference type="NCBIfam" id="TIGR00727">
    <property type="entry name" value="ISP4_OPT"/>
    <property type="match status" value="1"/>
</dbReference>
<evidence type="ECO:0000256" key="10">
    <source>
        <dbReference type="SAM" id="Phobius"/>
    </source>
</evidence>
<comment type="caution">
    <text evidence="11">The sequence shown here is derived from an EMBL/GenBank/DDBJ whole genome shotgun (WGS) entry which is preliminary data.</text>
</comment>
<dbReference type="NCBIfam" id="TIGR00728">
    <property type="entry name" value="OPT_sfam"/>
    <property type="match status" value="1"/>
</dbReference>
<evidence type="ECO:0000313" key="12">
    <source>
        <dbReference type="Proteomes" id="UP001172681"/>
    </source>
</evidence>
<feature type="transmembrane region" description="Helical" evidence="10">
    <location>
        <begin position="392"/>
        <end position="415"/>
    </location>
</feature>
<feature type="transmembrane region" description="Helical" evidence="10">
    <location>
        <begin position="475"/>
        <end position="498"/>
    </location>
</feature>
<dbReference type="GO" id="GO:0015031">
    <property type="term" value="P:protein transport"/>
    <property type="evidence" value="ECO:0007669"/>
    <property type="project" value="UniProtKB-KW"/>
</dbReference>
<feature type="transmembrane region" description="Helical" evidence="10">
    <location>
        <begin position="148"/>
        <end position="168"/>
    </location>
</feature>
<dbReference type="AlphaFoldDB" id="A0AA38Y2R7"/>
<dbReference type="Pfam" id="PF03169">
    <property type="entry name" value="OPT"/>
    <property type="match status" value="1"/>
</dbReference>
<feature type="transmembrane region" description="Helical" evidence="10">
    <location>
        <begin position="449"/>
        <end position="469"/>
    </location>
</feature>
<dbReference type="GO" id="GO:0035673">
    <property type="term" value="F:oligopeptide transmembrane transporter activity"/>
    <property type="evidence" value="ECO:0007669"/>
    <property type="project" value="InterPro"/>
</dbReference>
<sequence>MSSHPEILSQGNHLHDNDERKAKETSGNMIDEVDAAATVIDVPLPPETSGHIPAEVLCSIPADDDPSIPCNTVRMWVLTTVFVIVFGAVNMFFSLRFPMIVVTSIVAQLVTHPLGLLWDQVVPDWRIGLGGSWHFNLNPSPWNKKEHALVTIVVSLVGSHAYVTNILVAQAKWYGQSLSYGYIFLTILSTQSVGYGIAGLTRRWVVDPSYITWPQTLANAVLFQTLHRERGPGDFVSGWTISRYRFFFYAFLASFAWFWLPGYLFTALSTFTWICWIRPDNVVVNQLFGYKQGLGMIPITFDWSQITTYNLSPLLTPWYVEANTMGSVVFFFWLILPILYYTNTWFGKYMPMLSSNVFDNTGSSYNVTRVLTSNFQLDEAAYKEYSPLYMPIAYTIFFGLSFAAVTAMFVHTALWHGKDIYRRFKDPQYGAAPGYLRQVRENYAQTPDWWYLCIGVAFFLMGILTTSLYDTRLPWWGFIVAVSLGTATFLPQGIIMGITNQHVALNTITEFVSGYMLPGRPIAMMMVKVFGDMLTSQGLHFSRDLKLGQYMRIPPRTLFWAQTYGTVLSAIVQGGVLRWMLTSIHDLCEEDQGFGLTCPSARVQFSSSIIFGVIGPQRLFSRGHLYHPVLYFFLVGALLPIPVYLMANKYPSSYWRLVHVPIMFTGPVNIPPATGLNYASWALVGYLFNGVIKRRALGWYLKYNYVLSAGLDVGVALAGLVIFFCLDLPGATLDWWGNNVYKRTADAKRTPFFTLADGQTFGFKVW</sequence>
<keyword evidence="8 10" id="KW-0472">Membrane</keyword>
<dbReference type="EMBL" id="JAPDRN010000045">
    <property type="protein sequence ID" value="KAJ9633513.1"/>
    <property type="molecule type" value="Genomic_DNA"/>
</dbReference>
<dbReference type="Proteomes" id="UP001172681">
    <property type="component" value="Unassembled WGS sequence"/>
</dbReference>
<dbReference type="InterPro" id="IPR004648">
    <property type="entry name" value="Oligpept_transpt"/>
</dbReference>
<keyword evidence="12" id="KW-1185">Reference proteome</keyword>
<evidence type="ECO:0000256" key="5">
    <source>
        <dbReference type="ARBA" id="ARBA00022856"/>
    </source>
</evidence>
<comment type="subcellular location">
    <subcellularLocation>
        <location evidence="1">Membrane</location>
        <topology evidence="1">Multi-pass membrane protein</topology>
    </subcellularLocation>
</comment>
<accession>A0AA38Y2R7</accession>
<evidence type="ECO:0000256" key="9">
    <source>
        <dbReference type="SAM" id="MobiDB-lite"/>
    </source>
</evidence>
<evidence type="ECO:0000256" key="7">
    <source>
        <dbReference type="ARBA" id="ARBA00022989"/>
    </source>
</evidence>
<feature type="region of interest" description="Disordered" evidence="9">
    <location>
        <begin position="1"/>
        <end position="22"/>
    </location>
</feature>
<feature type="transmembrane region" description="Helical" evidence="10">
    <location>
        <begin position="628"/>
        <end position="647"/>
    </location>
</feature>
<dbReference type="PANTHER" id="PTHR22601">
    <property type="entry name" value="ISP4 LIKE PROTEIN"/>
    <property type="match status" value="1"/>
</dbReference>
<organism evidence="11 12">
    <name type="scientific">Knufia peltigerae</name>
    <dbReference type="NCBI Taxonomy" id="1002370"/>
    <lineage>
        <taxon>Eukaryota</taxon>
        <taxon>Fungi</taxon>
        <taxon>Dikarya</taxon>
        <taxon>Ascomycota</taxon>
        <taxon>Pezizomycotina</taxon>
        <taxon>Eurotiomycetes</taxon>
        <taxon>Chaetothyriomycetidae</taxon>
        <taxon>Chaetothyriales</taxon>
        <taxon>Trichomeriaceae</taxon>
        <taxon>Knufia</taxon>
    </lineage>
</organism>
<keyword evidence="4 10" id="KW-0812">Transmembrane</keyword>
<gene>
    <name evidence="11" type="ORF">H2204_006896</name>
</gene>
<feature type="transmembrane region" description="Helical" evidence="10">
    <location>
        <begin position="704"/>
        <end position="726"/>
    </location>
</feature>
<keyword evidence="3" id="KW-0813">Transport</keyword>
<feature type="transmembrane region" description="Helical" evidence="10">
    <location>
        <begin position="180"/>
        <end position="198"/>
    </location>
</feature>
<reference evidence="11" key="1">
    <citation type="submission" date="2022-10" db="EMBL/GenBank/DDBJ databases">
        <title>Culturing micro-colonial fungi from biological soil crusts in the Mojave desert and describing Neophaeococcomyces mojavensis, and introducing the new genera and species Taxawa tesnikishii.</title>
        <authorList>
            <person name="Kurbessoian T."/>
            <person name="Stajich J.E."/>
        </authorList>
    </citation>
    <scope>NUCLEOTIDE SEQUENCE</scope>
    <source>
        <strain evidence="11">TK_35</strain>
    </source>
</reference>
<feature type="transmembrane region" description="Helical" evidence="10">
    <location>
        <begin position="246"/>
        <end position="268"/>
    </location>
</feature>
<feature type="transmembrane region" description="Helical" evidence="10">
    <location>
        <begin position="675"/>
        <end position="692"/>
    </location>
</feature>
<feature type="compositionally biased region" description="Basic and acidic residues" evidence="9">
    <location>
        <begin position="13"/>
        <end position="22"/>
    </location>
</feature>